<dbReference type="PANTHER" id="PTHR24394">
    <property type="entry name" value="ZINC FINGER PROTEIN"/>
    <property type="match status" value="1"/>
</dbReference>
<evidence type="ECO:0000259" key="9">
    <source>
        <dbReference type="PROSITE" id="PS50157"/>
    </source>
</evidence>
<feature type="region of interest" description="Disordered" evidence="8">
    <location>
        <begin position="338"/>
        <end position="368"/>
    </location>
</feature>
<dbReference type="Gene3D" id="3.30.160.60">
    <property type="entry name" value="Classic Zinc Finger"/>
    <property type="match status" value="2"/>
</dbReference>
<dbReference type="EMBL" id="BLXT01000825">
    <property type="protein sequence ID" value="GFN80574.1"/>
    <property type="molecule type" value="Genomic_DNA"/>
</dbReference>
<dbReference type="SUPFAM" id="SSF57667">
    <property type="entry name" value="beta-beta-alpha zinc fingers"/>
    <property type="match status" value="1"/>
</dbReference>
<organism evidence="10 11">
    <name type="scientific">Plakobranchus ocellatus</name>
    <dbReference type="NCBI Taxonomy" id="259542"/>
    <lineage>
        <taxon>Eukaryota</taxon>
        <taxon>Metazoa</taxon>
        <taxon>Spiralia</taxon>
        <taxon>Lophotrochozoa</taxon>
        <taxon>Mollusca</taxon>
        <taxon>Gastropoda</taxon>
        <taxon>Heterobranchia</taxon>
        <taxon>Euthyneura</taxon>
        <taxon>Panpulmonata</taxon>
        <taxon>Sacoglossa</taxon>
        <taxon>Placobranchoidea</taxon>
        <taxon>Plakobranchidae</taxon>
        <taxon>Plakobranchus</taxon>
    </lineage>
</organism>
<feature type="compositionally biased region" description="Polar residues" evidence="8">
    <location>
        <begin position="189"/>
        <end position="203"/>
    </location>
</feature>
<dbReference type="InterPro" id="IPR013087">
    <property type="entry name" value="Znf_C2H2_type"/>
</dbReference>
<evidence type="ECO:0000313" key="10">
    <source>
        <dbReference type="EMBL" id="GFN80574.1"/>
    </source>
</evidence>
<dbReference type="GO" id="GO:0008270">
    <property type="term" value="F:zinc ion binding"/>
    <property type="evidence" value="ECO:0007669"/>
    <property type="project" value="UniProtKB-KW"/>
</dbReference>
<feature type="compositionally biased region" description="Basic and acidic residues" evidence="8">
    <location>
        <begin position="241"/>
        <end position="253"/>
    </location>
</feature>
<protein>
    <submittedName>
        <fullName evidence="10">Zinc finger and BTB domain-containing protein 14</fullName>
    </submittedName>
</protein>
<feature type="region of interest" description="Disordered" evidence="8">
    <location>
        <begin position="116"/>
        <end position="289"/>
    </location>
</feature>
<dbReference type="GO" id="GO:0005634">
    <property type="term" value="C:nucleus"/>
    <property type="evidence" value="ECO:0007669"/>
    <property type="project" value="UniProtKB-SubCell"/>
</dbReference>
<dbReference type="PANTHER" id="PTHR24394:SF29">
    <property type="entry name" value="MYONEURIN"/>
    <property type="match status" value="1"/>
</dbReference>
<evidence type="ECO:0000256" key="4">
    <source>
        <dbReference type="ARBA" id="ARBA00022771"/>
    </source>
</evidence>
<keyword evidence="4 7" id="KW-0863">Zinc-finger</keyword>
<keyword evidence="2" id="KW-0479">Metal-binding</keyword>
<evidence type="ECO:0000256" key="2">
    <source>
        <dbReference type="ARBA" id="ARBA00022723"/>
    </source>
</evidence>
<dbReference type="GO" id="GO:0000981">
    <property type="term" value="F:DNA-binding transcription factor activity, RNA polymerase II-specific"/>
    <property type="evidence" value="ECO:0007669"/>
    <property type="project" value="TreeGrafter"/>
</dbReference>
<evidence type="ECO:0000256" key="5">
    <source>
        <dbReference type="ARBA" id="ARBA00022833"/>
    </source>
</evidence>
<comment type="caution">
    <text evidence="10">The sequence shown here is derived from an EMBL/GenBank/DDBJ whole genome shotgun (WGS) entry which is preliminary data.</text>
</comment>
<evidence type="ECO:0000256" key="1">
    <source>
        <dbReference type="ARBA" id="ARBA00004123"/>
    </source>
</evidence>
<evidence type="ECO:0000256" key="7">
    <source>
        <dbReference type="PROSITE-ProRule" id="PRU00042"/>
    </source>
</evidence>
<sequence length="580" mass="64720">MPEVQMDVAVANRFISSLSKSLQALCHGCMDFDSGIEIVGYINVNIDCGSKVDYVLNEKVLKSTTNSMTFVSNSFLAKKDVPKQTRDGACSPIPELKSLHQNSYFRGAYQGSRSSMQFSHSYGQRGSQKRSWPGLERDWRISPKKYRGGRIGSQSNYQGNPILQNPPPAQSSMSRVQSAEPDFKMPMSSEETSLSDASQSTVNIKKEITDSDSIEQALRSDLEKSSTEQSNDDSLQATDLNIKKDPDAEDKHIPLQTQEDDNPPEDPSANNANADFKGTFLQPEDAPNLENNIEGTVDPIDQMSETNRDSNLLAEQSDINNIPSEFAMSTNDSVVEHLPSGSGEFTEAVGEESYSQSAYSDAGEGSSDTGQFEVIEIEDEDEDVQGLFGDSRENGKGTKRRYRRALKAARKKRRNKLQDVDSDFSQSKLVSQEVCKEDLSGLYGQRSSVEICSFCRIALPMGTTYQQHFSEVHMSESADPEQGETCPYTCEICQKTFVTKERLRQHSSVHDTALYSCFVCDVKFKHKKNIKRHIETTHGLKKCAFCMALFTKGEEFDKHVLYCVNCEKGEIQDFGSLCTY</sequence>
<proteinExistence type="predicted"/>
<feature type="domain" description="C2H2-type" evidence="9">
    <location>
        <begin position="488"/>
        <end position="510"/>
    </location>
</feature>
<dbReference type="AlphaFoldDB" id="A0AAV3YDH2"/>
<evidence type="ECO:0000256" key="6">
    <source>
        <dbReference type="ARBA" id="ARBA00023242"/>
    </source>
</evidence>
<gene>
    <name evidence="10" type="ORF">PoB_000708000</name>
</gene>
<keyword evidence="6" id="KW-0539">Nucleus</keyword>
<keyword evidence="3" id="KW-0677">Repeat</keyword>
<dbReference type="Pfam" id="PF00096">
    <property type="entry name" value="zf-C2H2"/>
    <property type="match status" value="2"/>
</dbReference>
<feature type="domain" description="C2H2-type" evidence="9">
    <location>
        <begin position="515"/>
        <end position="543"/>
    </location>
</feature>
<dbReference type="PROSITE" id="PS00028">
    <property type="entry name" value="ZINC_FINGER_C2H2_1"/>
    <property type="match status" value="2"/>
</dbReference>
<accession>A0AAV3YDH2</accession>
<dbReference type="InterPro" id="IPR036236">
    <property type="entry name" value="Znf_C2H2_sf"/>
</dbReference>
<comment type="subcellular location">
    <subcellularLocation>
        <location evidence="1">Nucleus</location>
    </subcellularLocation>
</comment>
<feature type="compositionally biased region" description="Polar residues" evidence="8">
    <location>
        <begin position="116"/>
        <end position="130"/>
    </location>
</feature>
<feature type="compositionally biased region" description="Polar residues" evidence="8">
    <location>
        <begin position="152"/>
        <end position="163"/>
    </location>
</feature>
<feature type="compositionally biased region" description="Polar residues" evidence="8">
    <location>
        <begin position="227"/>
        <end position="239"/>
    </location>
</feature>
<evidence type="ECO:0000256" key="8">
    <source>
        <dbReference type="SAM" id="MobiDB-lite"/>
    </source>
</evidence>
<dbReference type="Proteomes" id="UP000735302">
    <property type="component" value="Unassembled WGS sequence"/>
</dbReference>
<name>A0AAV3YDH2_9GAST</name>
<dbReference type="PROSITE" id="PS50157">
    <property type="entry name" value="ZINC_FINGER_C2H2_2"/>
    <property type="match status" value="2"/>
</dbReference>
<evidence type="ECO:0000313" key="11">
    <source>
        <dbReference type="Proteomes" id="UP000735302"/>
    </source>
</evidence>
<keyword evidence="11" id="KW-1185">Reference proteome</keyword>
<reference evidence="10 11" key="1">
    <citation type="journal article" date="2021" name="Elife">
        <title>Chloroplast acquisition without the gene transfer in kleptoplastic sea slugs, Plakobranchus ocellatus.</title>
        <authorList>
            <person name="Maeda T."/>
            <person name="Takahashi S."/>
            <person name="Yoshida T."/>
            <person name="Shimamura S."/>
            <person name="Takaki Y."/>
            <person name="Nagai Y."/>
            <person name="Toyoda A."/>
            <person name="Suzuki Y."/>
            <person name="Arimoto A."/>
            <person name="Ishii H."/>
            <person name="Satoh N."/>
            <person name="Nishiyama T."/>
            <person name="Hasebe M."/>
            <person name="Maruyama T."/>
            <person name="Minagawa J."/>
            <person name="Obokata J."/>
            <person name="Shigenobu S."/>
        </authorList>
    </citation>
    <scope>NUCLEOTIDE SEQUENCE [LARGE SCALE GENOMIC DNA]</scope>
</reference>
<dbReference type="SMART" id="SM00355">
    <property type="entry name" value="ZnF_C2H2"/>
    <property type="match status" value="3"/>
</dbReference>
<keyword evidence="5" id="KW-0862">Zinc</keyword>
<evidence type="ECO:0000256" key="3">
    <source>
        <dbReference type="ARBA" id="ARBA00022737"/>
    </source>
</evidence>